<feature type="region of interest" description="Disordered" evidence="10">
    <location>
        <begin position="1290"/>
        <end position="1319"/>
    </location>
</feature>
<evidence type="ECO:0000256" key="2">
    <source>
        <dbReference type="ARBA" id="ARBA00009634"/>
    </source>
</evidence>
<keyword evidence="9 11" id="KW-0472">Membrane</keyword>
<dbReference type="PROSITE" id="PS50104">
    <property type="entry name" value="TIR"/>
    <property type="match status" value="1"/>
</dbReference>
<organism evidence="13 14">
    <name type="scientific">Meganyctiphanes norvegica</name>
    <name type="common">Northern krill</name>
    <name type="synonym">Thysanopoda norvegica</name>
    <dbReference type="NCBI Taxonomy" id="48144"/>
    <lineage>
        <taxon>Eukaryota</taxon>
        <taxon>Metazoa</taxon>
        <taxon>Ecdysozoa</taxon>
        <taxon>Arthropoda</taxon>
        <taxon>Crustacea</taxon>
        <taxon>Multicrustacea</taxon>
        <taxon>Malacostraca</taxon>
        <taxon>Eumalacostraca</taxon>
        <taxon>Eucarida</taxon>
        <taxon>Euphausiacea</taxon>
        <taxon>Euphausiidae</taxon>
        <taxon>Meganyctiphanes</taxon>
    </lineage>
</organism>
<evidence type="ECO:0000256" key="7">
    <source>
        <dbReference type="ARBA" id="ARBA00022737"/>
    </source>
</evidence>
<dbReference type="GO" id="GO:0007165">
    <property type="term" value="P:signal transduction"/>
    <property type="evidence" value="ECO:0007669"/>
    <property type="project" value="InterPro"/>
</dbReference>
<evidence type="ECO:0000256" key="5">
    <source>
        <dbReference type="ARBA" id="ARBA00022692"/>
    </source>
</evidence>
<dbReference type="PANTHER" id="PTHR24366:SF96">
    <property type="entry name" value="LEUCINE RICH REPEAT CONTAINING 53"/>
    <property type="match status" value="1"/>
</dbReference>
<protein>
    <recommendedName>
        <fullName evidence="12">TIR domain-containing protein</fullName>
    </recommendedName>
</protein>
<evidence type="ECO:0000256" key="8">
    <source>
        <dbReference type="ARBA" id="ARBA00022989"/>
    </source>
</evidence>
<feature type="compositionally biased region" description="Basic and acidic residues" evidence="10">
    <location>
        <begin position="47"/>
        <end position="69"/>
    </location>
</feature>
<dbReference type="InterPro" id="IPR000157">
    <property type="entry name" value="TIR_dom"/>
</dbReference>
<comment type="similarity">
    <text evidence="2">Belongs to the Toll-like receptor family.</text>
</comment>
<feature type="region of interest" description="Disordered" evidence="10">
    <location>
        <begin position="1413"/>
        <end position="1442"/>
    </location>
</feature>
<sequence length="1526" mass="171808">MGSTGSTGSARKSVISLRSVGSMGSEAQEAREDRMIRKRSSGSSGSEAKRSEAWEAWEAKRSVGSEAKRSVGSVGSEVWEEAWEAKRSAGSVGSAGSEAKRSEAKRSEAWEAKRSEAKHRKRSMGSEAKHGKRYNVTHTFKGLESVEEMTLSRCKLETLVPGALSTMHRMRHLEVTTYNGDWASLVLEVLPSSLPASMEWLSLAHNNIWTLPPRAFCASSASLVHLNLSHNHLQNFHDIGLTRNIVIDIPEANMSKFDHYESEADYQHNEAEDCVFNLQELVLDHNDLVSLPVRSFAMLNGLKRLHLRNNNIKTVSYAFENLMALKEIYLSNNYITSVQNGTLRDLLSLERLYLNNNSISTLHPDIFSGLSELQVINLSNNKLILDSNHDYLFRDLRRLVILDLSNNALTSISFSVFSDLTSLQQLDLSRNHIQYIEGGSFESLSNLYTIDLSNNNLHTLHERTFKGLAGAALINLCNNSIVEVHEKAFHFSYNLKGLNLGDNLLQAIPLAVGNLSFLKSLDISRNRIISIEPFQFDGLSNLQALNLSGNILEQLENTTLKGLNVISALDLNDNSISKIDEGVFLVSPNLVSLSIARNRLDQVNLLFAALENLRYLDLTKNFISMFDYAFIPRELNKLILKNNRLLKIGNHFKVHNYLTMEHIDVSYNTISVLDDLSLPDSIRTVRMNNNNLTSLNPNSFLNKTNIELIDLRMNHIQKLNPKALNSRDISGRRSSPEIFLSGNPLICDCEMEWLHGAVGVSKSHRNAAKVGFSYPKIIDVTGLTCSLPHSRGVNQSIVLKVMDTSPESFLCPYATHCFALCHCCSFIACDCQMKCPSSCSCFHDDLWSMNLVDCSVGNLSRLPELVPMDATVVLLDGNNLQTLHAHQFIGRHSIQHLFLNASQVTTLQNRSLHGLTSLISLHLQDNMILKLKGYEFFDLHHLKELYLQNNRISFINNATFVDLKSLEVLRLDNNFIVYFPVWIFSNNHYLNKVFLSGNPWDCNCDFVRAMQDWEKDQSQILQDPNDIFCVDSTSGSVGPSIILSDYVCISGQNAVKKYQFGQNQLPFVAGGLCGGIVLVSALVIAAMFIARRKASENNKLYNTSQTTYCHEVDHKVFDAYISYSSSDASFVRDVLASKLENSYPSYKLCLHTRDFSESSRLSEFIVQSVAFSRKTIFVISKNYVNNEWQNPIFKKSHMDALLDKEIPMISIYYDNNVSESDFDSELKGILRKSVKLKWGDKSFWKKLMEVMPDKRSYSSPVYIADNFYKIPQSLSTSSLTTPSQNIQFQNHTISKSNDTGKAVTSTPSSPDSYKAPPPPRPCYSPPPTCDYIVMQGRNCRDSMCSCQQHSHEAYTFVDGDGSFLNTYSALDSSSSEPHNKRRPDSTGSHHYSVIDGQVRHSLRGNKDQNLTRITKYGTIKDDIPSKPTEEHQHQYKNSLDKQISFPTQDKKLSFIRSRDSTLQTSRRSCERYSDYSTDHSSDRSSSRSFDYSMTTPSSIKHQSHTLYTGLAGTPPNMSQNTEECFV</sequence>
<dbReference type="FunFam" id="3.80.10.10:FF:001438">
    <property type="entry name" value="Uncharacterized protein"/>
    <property type="match status" value="1"/>
</dbReference>
<keyword evidence="5 11" id="KW-0812">Transmembrane</keyword>
<gene>
    <name evidence="13" type="ORF">MNOR_LOCUS31820</name>
</gene>
<keyword evidence="7" id="KW-0677">Repeat</keyword>
<feature type="compositionally biased region" description="Basic and acidic residues" evidence="10">
    <location>
        <begin position="1467"/>
        <end position="1485"/>
    </location>
</feature>
<feature type="region of interest" description="Disordered" evidence="10">
    <location>
        <begin position="1369"/>
        <end position="1390"/>
    </location>
</feature>
<feature type="compositionally biased region" description="Basic and acidic residues" evidence="10">
    <location>
        <begin position="98"/>
        <end position="115"/>
    </location>
</feature>
<dbReference type="Pfam" id="PF13855">
    <property type="entry name" value="LRR_8"/>
    <property type="match status" value="4"/>
</dbReference>
<evidence type="ECO:0000313" key="14">
    <source>
        <dbReference type="Proteomes" id="UP001497623"/>
    </source>
</evidence>
<comment type="subcellular location">
    <subcellularLocation>
        <location evidence="1">Cell membrane</location>
    </subcellularLocation>
</comment>
<keyword evidence="8 11" id="KW-1133">Transmembrane helix</keyword>
<dbReference type="InterPro" id="IPR001611">
    <property type="entry name" value="Leu-rich_rpt"/>
</dbReference>
<name>A0AAV2S0V4_MEGNR</name>
<feature type="domain" description="TIR" evidence="12">
    <location>
        <begin position="1115"/>
        <end position="1251"/>
    </location>
</feature>
<dbReference type="PRINTS" id="PR00019">
    <property type="entry name" value="LEURICHRPT"/>
</dbReference>
<evidence type="ECO:0000256" key="11">
    <source>
        <dbReference type="SAM" id="Phobius"/>
    </source>
</evidence>
<dbReference type="PROSITE" id="PS51450">
    <property type="entry name" value="LRR"/>
    <property type="match status" value="7"/>
</dbReference>
<dbReference type="SMART" id="SM00369">
    <property type="entry name" value="LRR_TYP"/>
    <property type="match status" value="19"/>
</dbReference>
<dbReference type="Gene3D" id="3.80.10.10">
    <property type="entry name" value="Ribonuclease Inhibitor"/>
    <property type="match status" value="6"/>
</dbReference>
<feature type="region of interest" description="Disordered" evidence="10">
    <location>
        <begin position="1457"/>
        <end position="1496"/>
    </location>
</feature>
<dbReference type="InterPro" id="IPR032675">
    <property type="entry name" value="LRR_dom_sf"/>
</dbReference>
<evidence type="ECO:0000256" key="9">
    <source>
        <dbReference type="ARBA" id="ARBA00023136"/>
    </source>
</evidence>
<dbReference type="GO" id="GO:0005886">
    <property type="term" value="C:plasma membrane"/>
    <property type="evidence" value="ECO:0007669"/>
    <property type="project" value="UniProtKB-SubCell"/>
</dbReference>
<dbReference type="Gene3D" id="3.40.50.10140">
    <property type="entry name" value="Toll/interleukin-1 receptor homology (TIR) domain"/>
    <property type="match status" value="1"/>
</dbReference>
<feature type="region of interest" description="Disordered" evidence="10">
    <location>
        <begin position="1"/>
        <end position="130"/>
    </location>
</feature>
<evidence type="ECO:0000259" key="12">
    <source>
        <dbReference type="PROSITE" id="PS50104"/>
    </source>
</evidence>
<dbReference type="SUPFAM" id="SSF52200">
    <property type="entry name" value="Toll/Interleukin receptor TIR domain"/>
    <property type="match status" value="1"/>
</dbReference>
<evidence type="ECO:0000256" key="3">
    <source>
        <dbReference type="ARBA" id="ARBA00022475"/>
    </source>
</evidence>
<dbReference type="InterPro" id="IPR003591">
    <property type="entry name" value="Leu-rich_rpt_typical-subtyp"/>
</dbReference>
<dbReference type="FunFam" id="3.80.10.10:FF:001164">
    <property type="entry name" value="GH01279p"/>
    <property type="match status" value="1"/>
</dbReference>
<evidence type="ECO:0000256" key="4">
    <source>
        <dbReference type="ARBA" id="ARBA00022614"/>
    </source>
</evidence>
<evidence type="ECO:0000256" key="10">
    <source>
        <dbReference type="SAM" id="MobiDB-lite"/>
    </source>
</evidence>
<feature type="compositionally biased region" description="Polar residues" evidence="10">
    <location>
        <begin position="1"/>
        <end position="10"/>
    </location>
</feature>
<evidence type="ECO:0000313" key="13">
    <source>
        <dbReference type="EMBL" id="CAL4157124.1"/>
    </source>
</evidence>
<proteinExistence type="inferred from homology"/>
<dbReference type="EMBL" id="CAXKWB010041878">
    <property type="protein sequence ID" value="CAL4157124.1"/>
    <property type="molecule type" value="Genomic_DNA"/>
</dbReference>
<dbReference type="PANTHER" id="PTHR24366">
    <property type="entry name" value="IG(IMMUNOGLOBULIN) AND LRR(LEUCINE RICH REPEAT) DOMAINS"/>
    <property type="match status" value="1"/>
</dbReference>
<keyword evidence="3" id="KW-1003">Cell membrane</keyword>
<dbReference type="Proteomes" id="UP001497623">
    <property type="component" value="Unassembled WGS sequence"/>
</dbReference>
<feature type="compositionally biased region" description="Basic and acidic residues" evidence="10">
    <location>
        <begin position="1418"/>
        <end position="1433"/>
    </location>
</feature>
<evidence type="ECO:0000256" key="1">
    <source>
        <dbReference type="ARBA" id="ARBA00004236"/>
    </source>
</evidence>
<feature type="compositionally biased region" description="Polar residues" evidence="10">
    <location>
        <begin position="1290"/>
        <end position="1311"/>
    </location>
</feature>
<comment type="caution">
    <text evidence="13">The sequence shown here is derived from an EMBL/GenBank/DDBJ whole genome shotgun (WGS) entry which is preliminary data.</text>
</comment>
<keyword evidence="14" id="KW-1185">Reference proteome</keyword>
<dbReference type="Pfam" id="PF01582">
    <property type="entry name" value="TIR"/>
    <property type="match status" value="1"/>
</dbReference>
<reference evidence="13 14" key="1">
    <citation type="submission" date="2024-05" db="EMBL/GenBank/DDBJ databases">
        <authorList>
            <person name="Wallberg A."/>
        </authorList>
    </citation>
    <scope>NUCLEOTIDE SEQUENCE [LARGE SCALE GENOMIC DNA]</scope>
</reference>
<feature type="transmembrane region" description="Helical" evidence="11">
    <location>
        <begin position="1067"/>
        <end position="1090"/>
    </location>
</feature>
<keyword evidence="4" id="KW-0433">Leucine-rich repeat</keyword>
<dbReference type="SUPFAM" id="SSF52058">
    <property type="entry name" value="L domain-like"/>
    <property type="match status" value="4"/>
</dbReference>
<dbReference type="SMART" id="SM00255">
    <property type="entry name" value="TIR"/>
    <property type="match status" value="1"/>
</dbReference>
<accession>A0AAV2S0V4</accession>
<feature type="compositionally biased region" description="Low complexity" evidence="10">
    <location>
        <begin position="88"/>
        <end position="97"/>
    </location>
</feature>
<dbReference type="SMART" id="SM00365">
    <property type="entry name" value="LRR_SD22"/>
    <property type="match status" value="11"/>
</dbReference>
<dbReference type="InterPro" id="IPR035897">
    <property type="entry name" value="Toll_tir_struct_dom_sf"/>
</dbReference>
<keyword evidence="6" id="KW-0732">Signal</keyword>
<feature type="non-terminal residue" evidence="13">
    <location>
        <position position="1526"/>
    </location>
</feature>
<evidence type="ECO:0000256" key="6">
    <source>
        <dbReference type="ARBA" id="ARBA00022729"/>
    </source>
</evidence>